<dbReference type="InterPro" id="IPR016195">
    <property type="entry name" value="Pol/histidinol_Pase-like"/>
</dbReference>
<dbReference type="GO" id="GO:0004386">
    <property type="term" value="F:helicase activity"/>
    <property type="evidence" value="ECO:0007669"/>
    <property type="project" value="UniProtKB-KW"/>
</dbReference>
<evidence type="ECO:0000313" key="1">
    <source>
        <dbReference type="EMBL" id="PIR93069.1"/>
    </source>
</evidence>
<name>A0A2H0V3Q7_9BACT</name>
<keyword evidence="1" id="KW-0067">ATP-binding</keyword>
<dbReference type="CDD" id="cd19067">
    <property type="entry name" value="PfuEndoQ-like"/>
    <property type="match status" value="1"/>
</dbReference>
<dbReference type="PANTHER" id="PTHR40084:SF1">
    <property type="entry name" value="PHOSPHOTRANSFERASE"/>
    <property type="match status" value="1"/>
</dbReference>
<comment type="caution">
    <text evidence="1">The sequence shown here is derived from an EMBL/GenBank/DDBJ whole genome shotgun (WGS) entry which is preliminary data.</text>
</comment>
<gene>
    <name evidence="1" type="ORF">COT99_02820</name>
</gene>
<proteinExistence type="predicted"/>
<protein>
    <submittedName>
        <fullName evidence="1">DNA helicase UvrD</fullName>
    </submittedName>
</protein>
<dbReference type="Gene3D" id="3.20.20.140">
    <property type="entry name" value="Metal-dependent hydrolases"/>
    <property type="match status" value="1"/>
</dbReference>
<sequence>MRQILDLHIHSRYSRACSKDLTLENLDKACRVKGVDIIATGDFTHPAWFDAINDLTPSPSPYKGEGSFGLYQLKNSDGKIKFILSTEVALIYKQGEGPGHKGGASHARRLHIVVLAPNIAAVKKLNKYLDAHYNIRSDGRPILGMSAVELCKILFDIDEKFMVIPAHIWTPWFSIFGSKSGFNSVEECFGEFTKYIYAYETGLSSDPEMNWRVSELDNFTLLSNSDAHSLPNIAREANVFEMKEISYDAVYDIIRLNSPFKRTRGEKSKFGELLYTIEFYPEEGMYHYDGHRACNVRLSPAETKKQKGICPVCKKPLTIGVCYRVDELADRELGFKPKHAAGYKKLVELDKIIAESLDIRSRSSQKVQIEYNKIIQKCGPELSVLIDAPLEKIAEYALPEIVEGIKRTREERLIIEPGFDGQYGTIKIFNEKEKANNKQVKLF</sequence>
<evidence type="ECO:0000313" key="2">
    <source>
        <dbReference type="Proteomes" id="UP000228626"/>
    </source>
</evidence>
<keyword evidence="1" id="KW-0378">Hydrolase</keyword>
<keyword evidence="1" id="KW-0347">Helicase</keyword>
<keyword evidence="1" id="KW-0547">Nucleotide-binding</keyword>
<dbReference type="AlphaFoldDB" id="A0A2H0V3Q7"/>
<reference evidence="2" key="1">
    <citation type="submission" date="2017-09" db="EMBL/GenBank/DDBJ databases">
        <title>Depth-based differentiation of microbial function through sediment-hosted aquifers and enrichment of novel symbionts in the deep terrestrial subsurface.</title>
        <authorList>
            <person name="Probst A.J."/>
            <person name="Ladd B."/>
            <person name="Jarett J.K."/>
            <person name="Geller-Mcgrath D.E."/>
            <person name="Sieber C.M.K."/>
            <person name="Emerson J.B."/>
            <person name="Anantharaman K."/>
            <person name="Thomas B.C."/>
            <person name="Malmstrom R."/>
            <person name="Stieglmeier M."/>
            <person name="Klingl A."/>
            <person name="Woyke T."/>
            <person name="Ryan C.M."/>
            <person name="Banfield J.F."/>
        </authorList>
    </citation>
    <scope>NUCLEOTIDE SEQUENCE [LARGE SCALE GENOMIC DNA]</scope>
</reference>
<accession>A0A2H0V3Q7</accession>
<dbReference type="Proteomes" id="UP000228626">
    <property type="component" value="Unassembled WGS sequence"/>
</dbReference>
<dbReference type="PANTHER" id="PTHR40084">
    <property type="entry name" value="PHOSPHOHYDROLASE, PHP FAMILY"/>
    <property type="match status" value="1"/>
</dbReference>
<dbReference type="EMBL" id="PFAR01000034">
    <property type="protein sequence ID" value="PIR93069.1"/>
    <property type="molecule type" value="Genomic_DNA"/>
</dbReference>
<organism evidence="1 2">
    <name type="scientific">Candidatus Falkowbacteria bacterium CG10_big_fil_rev_8_21_14_0_10_43_10</name>
    <dbReference type="NCBI Taxonomy" id="1974567"/>
    <lineage>
        <taxon>Bacteria</taxon>
        <taxon>Candidatus Falkowiibacteriota</taxon>
    </lineage>
</organism>
<dbReference type="SUPFAM" id="SSF89550">
    <property type="entry name" value="PHP domain-like"/>
    <property type="match status" value="1"/>
</dbReference>